<reference evidence="3 4" key="1">
    <citation type="journal article" date="2021" name="Nat. Plants">
        <title>The Taxus genome provides insights into paclitaxel biosynthesis.</title>
        <authorList>
            <person name="Xiong X."/>
            <person name="Gou J."/>
            <person name="Liao Q."/>
            <person name="Li Y."/>
            <person name="Zhou Q."/>
            <person name="Bi G."/>
            <person name="Li C."/>
            <person name="Du R."/>
            <person name="Wang X."/>
            <person name="Sun T."/>
            <person name="Guo L."/>
            <person name="Liang H."/>
            <person name="Lu P."/>
            <person name="Wu Y."/>
            <person name="Zhang Z."/>
            <person name="Ro D.K."/>
            <person name="Shang Y."/>
            <person name="Huang S."/>
            <person name="Yan J."/>
        </authorList>
    </citation>
    <scope>NUCLEOTIDE SEQUENCE [LARGE SCALE GENOMIC DNA]</scope>
    <source>
        <strain evidence="3">Ta-2019</strain>
    </source>
</reference>
<dbReference type="PANTHER" id="PTHR47723:SF19">
    <property type="entry name" value="POLYNUCLEOTIDYL TRANSFERASE, RIBONUCLEASE H-LIKE SUPERFAMILY PROTEIN"/>
    <property type="match status" value="1"/>
</dbReference>
<dbReference type="InterPro" id="IPR002156">
    <property type="entry name" value="RNaseH_domain"/>
</dbReference>
<sequence>MKPDMSVEGGCTIRIVVSPVGHMLGSCMRDYLSMVVRHTNIDLSSIGYFCTEHQKNPFAHQPWDTGSLRFKYLVGGAQQSAWEDFQANRKVLWIIGLCHYPLSPDLGTVNEQFAVICKAYPPALITRCFAFYPSDSQVSVCLISSIKENSKLFKVKIKKACSSKEEEVLKQFAFSPPQASFPSIIIKWSKPERGRVKLNFDGASKGNPGLARGGGIIRDHDGDWILAYAGPLGIQSNNVAEARALLWGVNLAREKGIKNILIEGGSLLITNAISKANSQNWALVEYREKNSVTMGGDRTRVESSSHGSIVDNKSIWHLFSIGGFRNYITRLQGHDPLLTMEFGVAWKDGKVVVRGMEIETSEEAIARITSMDMDGLKKFKDKNKHEYEIKTFFRGQGNSSFLH</sequence>
<dbReference type="PANTHER" id="PTHR47723">
    <property type="entry name" value="OS05G0353850 PROTEIN"/>
    <property type="match status" value="1"/>
</dbReference>
<dbReference type="Proteomes" id="UP000824469">
    <property type="component" value="Unassembled WGS sequence"/>
</dbReference>
<proteinExistence type="predicted"/>
<dbReference type="Gene3D" id="3.30.420.10">
    <property type="entry name" value="Ribonuclease H-like superfamily/Ribonuclease H"/>
    <property type="match status" value="1"/>
</dbReference>
<name>A0AA38GJL0_TAXCH</name>
<dbReference type="GO" id="GO:0004523">
    <property type="term" value="F:RNA-DNA hybrid ribonuclease activity"/>
    <property type="evidence" value="ECO:0007669"/>
    <property type="project" value="InterPro"/>
</dbReference>
<dbReference type="InterPro" id="IPR012337">
    <property type="entry name" value="RNaseH-like_sf"/>
</dbReference>
<comment type="caution">
    <text evidence="3">The sequence shown here is derived from an EMBL/GenBank/DDBJ whole genome shotgun (WGS) entry which is preliminary data.</text>
</comment>
<feature type="domain" description="Trs120/TRAPPC9 N-terminal" evidence="1">
    <location>
        <begin position="9"/>
        <end position="137"/>
    </location>
</feature>
<protein>
    <recommendedName>
        <fullName evidence="5">RNase H type-1 domain-containing protein</fullName>
    </recommendedName>
</protein>
<dbReference type="InterPro" id="IPR058563">
    <property type="entry name" value="Trs120_TRAPPC9_N"/>
</dbReference>
<evidence type="ECO:0000313" key="4">
    <source>
        <dbReference type="Proteomes" id="UP000824469"/>
    </source>
</evidence>
<evidence type="ECO:0000313" key="3">
    <source>
        <dbReference type="EMBL" id="KAH9322708.1"/>
    </source>
</evidence>
<keyword evidence="4" id="KW-1185">Reference proteome</keyword>
<accession>A0AA38GJL0</accession>
<dbReference type="Pfam" id="PF08626">
    <property type="entry name" value="TRAPPC9-Trs120"/>
    <property type="match status" value="1"/>
</dbReference>
<dbReference type="InterPro" id="IPR053151">
    <property type="entry name" value="RNase_H-like"/>
</dbReference>
<evidence type="ECO:0000259" key="1">
    <source>
        <dbReference type="Pfam" id="PF08626"/>
    </source>
</evidence>
<dbReference type="AlphaFoldDB" id="A0AA38GJL0"/>
<dbReference type="SUPFAM" id="SSF53098">
    <property type="entry name" value="Ribonuclease H-like"/>
    <property type="match status" value="1"/>
</dbReference>
<dbReference type="CDD" id="cd06222">
    <property type="entry name" value="RNase_H_like"/>
    <property type="match status" value="1"/>
</dbReference>
<dbReference type="InterPro" id="IPR036397">
    <property type="entry name" value="RNaseH_sf"/>
</dbReference>
<feature type="domain" description="RNase H type-1" evidence="2">
    <location>
        <begin position="199"/>
        <end position="278"/>
    </location>
</feature>
<dbReference type="Pfam" id="PF13456">
    <property type="entry name" value="RVT_3"/>
    <property type="match status" value="1"/>
</dbReference>
<dbReference type="PROSITE" id="PS51257">
    <property type="entry name" value="PROKAR_LIPOPROTEIN"/>
    <property type="match status" value="1"/>
</dbReference>
<organism evidence="3 4">
    <name type="scientific">Taxus chinensis</name>
    <name type="common">Chinese yew</name>
    <name type="synonym">Taxus wallichiana var. chinensis</name>
    <dbReference type="NCBI Taxonomy" id="29808"/>
    <lineage>
        <taxon>Eukaryota</taxon>
        <taxon>Viridiplantae</taxon>
        <taxon>Streptophyta</taxon>
        <taxon>Embryophyta</taxon>
        <taxon>Tracheophyta</taxon>
        <taxon>Spermatophyta</taxon>
        <taxon>Pinopsida</taxon>
        <taxon>Pinidae</taxon>
        <taxon>Conifers II</taxon>
        <taxon>Cupressales</taxon>
        <taxon>Taxaceae</taxon>
        <taxon>Taxus</taxon>
    </lineage>
</organism>
<dbReference type="GO" id="GO:0003676">
    <property type="term" value="F:nucleic acid binding"/>
    <property type="evidence" value="ECO:0007669"/>
    <property type="project" value="InterPro"/>
</dbReference>
<dbReference type="EMBL" id="JAHRHJ020000003">
    <property type="protein sequence ID" value="KAH9322708.1"/>
    <property type="molecule type" value="Genomic_DNA"/>
</dbReference>
<evidence type="ECO:0000259" key="2">
    <source>
        <dbReference type="Pfam" id="PF13456"/>
    </source>
</evidence>
<gene>
    <name evidence="3" type="ORF">KI387_017347</name>
</gene>
<evidence type="ECO:0008006" key="5">
    <source>
        <dbReference type="Google" id="ProtNLM"/>
    </source>
</evidence>
<dbReference type="InterPro" id="IPR044730">
    <property type="entry name" value="RNase_H-like_dom_plant"/>
</dbReference>